<dbReference type="InterPro" id="IPR036465">
    <property type="entry name" value="vWFA_dom_sf"/>
</dbReference>
<comment type="caution">
    <text evidence="15">The sequence shown here is derived from an EMBL/GenBank/DDBJ whole genome shotgun (WGS) entry which is preliminary data.</text>
</comment>
<feature type="domain" description="Sec23/Sec24 trunk" evidence="12">
    <location>
        <begin position="399"/>
        <end position="635"/>
    </location>
</feature>
<dbReference type="Gene3D" id="2.60.40.1670">
    <property type="entry name" value="beta-sandwich domain of Sec23/24"/>
    <property type="match status" value="1"/>
</dbReference>
<accession>A0ABD2YRS8</accession>
<keyword evidence="4" id="KW-0813">Transport</keyword>
<evidence type="ECO:0000256" key="9">
    <source>
        <dbReference type="ARBA" id="ARBA00023136"/>
    </source>
</evidence>
<dbReference type="InterPro" id="IPR006896">
    <property type="entry name" value="Sec23/24_trunk_dom"/>
</dbReference>
<dbReference type="InterPro" id="IPR006895">
    <property type="entry name" value="Znf_Sec23_Sec24"/>
</dbReference>
<dbReference type="SUPFAM" id="SSF82754">
    <property type="entry name" value="C-terminal, gelsolin-like domain of Sec23/24"/>
    <property type="match status" value="1"/>
</dbReference>
<dbReference type="InterPro" id="IPR006900">
    <property type="entry name" value="Sec23/24_helical_dom"/>
</dbReference>
<dbReference type="GO" id="GO:0016192">
    <property type="term" value="P:vesicle-mediated transport"/>
    <property type="evidence" value="ECO:0007669"/>
    <property type="project" value="UniProtKB-KW"/>
</dbReference>
<evidence type="ECO:0000256" key="3">
    <source>
        <dbReference type="ARBA" id="ARBA00008334"/>
    </source>
</evidence>
<evidence type="ECO:0000256" key="1">
    <source>
        <dbReference type="ARBA" id="ARBA00004394"/>
    </source>
</evidence>
<dbReference type="Gene3D" id="3.40.20.10">
    <property type="entry name" value="Severin"/>
    <property type="match status" value="1"/>
</dbReference>
<dbReference type="CDD" id="cd01479">
    <property type="entry name" value="Sec24-like"/>
    <property type="match status" value="1"/>
</dbReference>
<dbReference type="InterPro" id="IPR041742">
    <property type="entry name" value="Sec24-like_trunk_dom"/>
</dbReference>
<dbReference type="Gene3D" id="1.20.120.730">
    <property type="entry name" value="Sec23/Sec24 helical domain"/>
    <property type="match status" value="1"/>
</dbReference>
<dbReference type="EMBL" id="JBJUIK010000012">
    <property type="protein sequence ID" value="KAL3509581.1"/>
    <property type="molecule type" value="Genomic_DNA"/>
</dbReference>
<dbReference type="Pfam" id="PF04810">
    <property type="entry name" value="zf-Sec23_Sec24"/>
    <property type="match status" value="1"/>
</dbReference>
<keyword evidence="7" id="KW-0653">Protein transport</keyword>
<keyword evidence="9" id="KW-0472">Membrane</keyword>
<sequence>MFGQALLPSMAQEPPPRSSSVENKVLYPTVRPPTGLFSTSMVCFHGESPVNSRPNTVPSGTDVPRSYLASSYFAWRPNIKASLTSMESIYSASAVPLQPSFPPYHGVQRSAVTQSEPALSPAISSGYEVGYTPPTSAETGPAPANQGNCIPPPPIAAHLIEYSRNQLQQPVSGPSLGASHLSTYSRNPMQQLVSGPSLGAAHLSAYARNQMQQPLSGPSLGAAQGVMEDFNSLKIGSAPGSVDFGLDIEALQRPLEGDVEPNSFAELYPMNCNSRYLRFTTYGMPTCQSLVSRWHLPLGAVICPLAESPAGDDVPVVNFPMTGIIRCKMCRIFVNPHITFADGGRKWHCNFCTFLNDVPAEYFACLDSNGRRMDLAERHELTKGSVEYVAGHDCMFQSPNPPVYLFLIDVSIYAVRSGMLEIVADTIKSCLDKLPGFHRAQIGFITFDSRVYFYNMKSSLMQPQMMVMSDLDDIFVPLPSGLLVNLSESKTVVDSFLDSLTSMFHDNLDMESAFGPAVKAATMVMNQIGGKLLIFQNTLPSLGVGSLRLRGDDHQVYGTDKEHILRLPENPFYQETASALAKHQIVVDLYAFNDKYADIASLGTLSRYTGGQVYYYPNFLSACHKEKLKYELTRDLTRQTAWEALMRIRCGGGMRFTTVHGNLAFRATDMLSLPAVDCDKAYAAQLCLEGTFLKSQAVYFQVSLQYTSSTGERRIRVHTAAVPVVADLAEMYRRADAGAIISLFCRLAIEKTLSHKLVEARTLIQHLIVKSLREYQNLFPAQSRLGSKMFYPESLKFLPLFGLSLCKSKPLCGGHGDAQLDERCAEANAMMALPVKRLLKLLYPSFFRINEFLINASTKFDEFNKICKRLPLSAQNLDNESLYIYDDGFKFVILFGRMLSTDIAVSLLGEEVAADFSKVSLSEHDNKMSRTLMAILRKLREDNPSCYQLPHLVRQGEQPGEELLKLLIEDPAGGLSGYADWMLKIYQQVQQNFCDAGFTAYSFVGDSNALSNPGITTVQS</sequence>
<dbReference type="AlphaFoldDB" id="A0ABD2YRS8"/>
<keyword evidence="5" id="KW-0256">Endoplasmic reticulum</keyword>
<keyword evidence="16" id="KW-1185">Reference proteome</keyword>
<dbReference type="SUPFAM" id="SSF81995">
    <property type="entry name" value="beta-sandwich domain of Sec23/24"/>
    <property type="match status" value="1"/>
</dbReference>
<evidence type="ECO:0000313" key="15">
    <source>
        <dbReference type="EMBL" id="KAL3509581.1"/>
    </source>
</evidence>
<evidence type="ECO:0000256" key="6">
    <source>
        <dbReference type="ARBA" id="ARBA00022892"/>
    </source>
</evidence>
<dbReference type="InterPro" id="IPR012990">
    <property type="entry name" value="Beta-sandwich_Sec23_24"/>
</dbReference>
<dbReference type="Pfam" id="PF04815">
    <property type="entry name" value="Sec23_helical"/>
    <property type="match status" value="1"/>
</dbReference>
<dbReference type="Pfam" id="PF08033">
    <property type="entry name" value="Sec23_BS"/>
    <property type="match status" value="1"/>
</dbReference>
<organism evidence="15 16">
    <name type="scientific">Cinchona calisaya</name>
    <dbReference type="NCBI Taxonomy" id="153742"/>
    <lineage>
        <taxon>Eukaryota</taxon>
        <taxon>Viridiplantae</taxon>
        <taxon>Streptophyta</taxon>
        <taxon>Embryophyta</taxon>
        <taxon>Tracheophyta</taxon>
        <taxon>Spermatophyta</taxon>
        <taxon>Magnoliopsida</taxon>
        <taxon>eudicotyledons</taxon>
        <taxon>Gunneridae</taxon>
        <taxon>Pentapetalae</taxon>
        <taxon>asterids</taxon>
        <taxon>lamiids</taxon>
        <taxon>Gentianales</taxon>
        <taxon>Rubiaceae</taxon>
        <taxon>Cinchonoideae</taxon>
        <taxon>Cinchoneae</taxon>
        <taxon>Cinchona</taxon>
    </lineage>
</organism>
<name>A0ABD2YRS8_9GENT</name>
<dbReference type="Gene3D" id="2.30.30.380">
    <property type="entry name" value="Zn-finger domain of Sec23/24"/>
    <property type="match status" value="1"/>
</dbReference>
<feature type="domain" description="Sec23/Sec24 helical" evidence="13">
    <location>
        <begin position="736"/>
        <end position="839"/>
    </location>
</feature>
<reference evidence="15 16" key="1">
    <citation type="submission" date="2024-11" db="EMBL/GenBank/DDBJ databases">
        <title>A near-complete genome assembly of Cinchona calisaya.</title>
        <authorList>
            <person name="Lian D.C."/>
            <person name="Zhao X.W."/>
            <person name="Wei L."/>
        </authorList>
    </citation>
    <scope>NUCLEOTIDE SEQUENCE [LARGE SCALE GENOMIC DNA]</scope>
    <source>
        <tissue evidence="15">Nenye</tissue>
    </source>
</reference>
<evidence type="ECO:0000256" key="5">
    <source>
        <dbReference type="ARBA" id="ARBA00022824"/>
    </source>
</evidence>
<evidence type="ECO:0000259" key="11">
    <source>
        <dbReference type="Pfam" id="PF04810"/>
    </source>
</evidence>
<evidence type="ECO:0000313" key="16">
    <source>
        <dbReference type="Proteomes" id="UP001630127"/>
    </source>
</evidence>
<comment type="similarity">
    <text evidence="3">Belongs to the SEC23/SEC24 family. SEC24 subfamily.</text>
</comment>
<evidence type="ECO:0000259" key="13">
    <source>
        <dbReference type="Pfam" id="PF04815"/>
    </source>
</evidence>
<protein>
    <submittedName>
        <fullName evidence="15">Uncharacterized protein</fullName>
    </submittedName>
</protein>
<dbReference type="InterPro" id="IPR036174">
    <property type="entry name" value="Znf_Sec23_Sec24_sf"/>
</dbReference>
<evidence type="ECO:0000259" key="14">
    <source>
        <dbReference type="Pfam" id="PF08033"/>
    </source>
</evidence>
<dbReference type="SUPFAM" id="SSF82919">
    <property type="entry name" value="Zn-finger domain of Sec23/24"/>
    <property type="match status" value="1"/>
</dbReference>
<dbReference type="SUPFAM" id="SSF81811">
    <property type="entry name" value="Helical domain of Sec23/24"/>
    <property type="match status" value="1"/>
</dbReference>
<evidence type="ECO:0000256" key="2">
    <source>
        <dbReference type="ARBA" id="ARBA00004586"/>
    </source>
</evidence>
<evidence type="ECO:0000256" key="4">
    <source>
        <dbReference type="ARBA" id="ARBA00022448"/>
    </source>
</evidence>
<dbReference type="GO" id="GO:0015031">
    <property type="term" value="P:protein transport"/>
    <property type="evidence" value="ECO:0007669"/>
    <property type="project" value="UniProtKB-KW"/>
</dbReference>
<dbReference type="PANTHER" id="PTHR13803:SF39">
    <property type="entry name" value="SECRETORY 24AB, ISOFORM A"/>
    <property type="match status" value="1"/>
</dbReference>
<comment type="subcellular location">
    <subcellularLocation>
        <location evidence="2">Endoplasmic reticulum membrane</location>
    </subcellularLocation>
    <subcellularLocation>
        <location evidence="1">Golgi apparatus membrane</location>
    </subcellularLocation>
</comment>
<keyword evidence="8" id="KW-0333">Golgi apparatus</keyword>
<dbReference type="PANTHER" id="PTHR13803">
    <property type="entry name" value="SEC24-RELATED PROTEIN"/>
    <property type="match status" value="1"/>
</dbReference>
<dbReference type="InterPro" id="IPR036175">
    <property type="entry name" value="Sec23/24_helical_dom_sf"/>
</dbReference>
<evidence type="ECO:0000256" key="7">
    <source>
        <dbReference type="ARBA" id="ARBA00022927"/>
    </source>
</evidence>
<dbReference type="InterPro" id="IPR029006">
    <property type="entry name" value="ADF-H/Gelsolin-like_dom_sf"/>
</dbReference>
<feature type="region of interest" description="Disordered" evidence="10">
    <location>
        <begin position="1"/>
        <end position="23"/>
    </location>
</feature>
<feature type="domain" description="Sec23/Sec24 beta-sandwich" evidence="14">
    <location>
        <begin position="641"/>
        <end position="725"/>
    </location>
</feature>
<dbReference type="Pfam" id="PF04811">
    <property type="entry name" value="Sec23_trunk"/>
    <property type="match status" value="1"/>
</dbReference>
<dbReference type="Proteomes" id="UP001630127">
    <property type="component" value="Unassembled WGS sequence"/>
</dbReference>
<dbReference type="GO" id="GO:0000139">
    <property type="term" value="C:Golgi membrane"/>
    <property type="evidence" value="ECO:0007669"/>
    <property type="project" value="UniProtKB-SubCell"/>
</dbReference>
<evidence type="ECO:0000259" key="12">
    <source>
        <dbReference type="Pfam" id="PF04811"/>
    </source>
</evidence>
<feature type="domain" description="Zinc finger Sec23/Sec24-type" evidence="11">
    <location>
        <begin position="324"/>
        <end position="362"/>
    </location>
</feature>
<gene>
    <name evidence="15" type="ORF">ACH5RR_028982</name>
</gene>
<dbReference type="InterPro" id="IPR036180">
    <property type="entry name" value="Gelsolin-like_dom_sf"/>
</dbReference>
<dbReference type="Gene3D" id="3.40.50.410">
    <property type="entry name" value="von Willebrand factor, type A domain"/>
    <property type="match status" value="1"/>
</dbReference>
<dbReference type="SUPFAM" id="SSF53300">
    <property type="entry name" value="vWA-like"/>
    <property type="match status" value="1"/>
</dbReference>
<keyword evidence="6" id="KW-0931">ER-Golgi transport</keyword>
<dbReference type="InterPro" id="IPR050550">
    <property type="entry name" value="SEC23_SEC24_subfamily"/>
</dbReference>
<dbReference type="GO" id="GO:0005789">
    <property type="term" value="C:endoplasmic reticulum membrane"/>
    <property type="evidence" value="ECO:0007669"/>
    <property type="project" value="UniProtKB-SubCell"/>
</dbReference>
<evidence type="ECO:0000256" key="10">
    <source>
        <dbReference type="SAM" id="MobiDB-lite"/>
    </source>
</evidence>
<evidence type="ECO:0000256" key="8">
    <source>
        <dbReference type="ARBA" id="ARBA00023034"/>
    </source>
</evidence>
<proteinExistence type="inferred from homology"/>